<dbReference type="InterPro" id="IPR000515">
    <property type="entry name" value="MetI-like"/>
</dbReference>
<sequence>MEGATAWETFWKITFPMISPMILVNTVYTVIDAFTSQNNTVMQYIQKVGIMTDGNVKSSAMSWMYFLIVMLIISVVAALLSAYVFYQRKD</sequence>
<keyword evidence="2 5" id="KW-0812">Transmembrane</keyword>
<evidence type="ECO:0000256" key="5">
    <source>
        <dbReference type="SAM" id="Phobius"/>
    </source>
</evidence>
<dbReference type="Gene3D" id="1.10.3720.10">
    <property type="entry name" value="MetI-like"/>
    <property type="match status" value="1"/>
</dbReference>
<dbReference type="SUPFAM" id="SSF161098">
    <property type="entry name" value="MetI-like"/>
    <property type="match status" value="1"/>
</dbReference>
<evidence type="ECO:0000256" key="3">
    <source>
        <dbReference type="ARBA" id="ARBA00022989"/>
    </source>
</evidence>
<comment type="caution">
    <text evidence="7">The sequence shown here is derived from an EMBL/GenBank/DDBJ whole genome shotgun (WGS) entry which is preliminary data.</text>
</comment>
<dbReference type="GO" id="GO:0055085">
    <property type="term" value="P:transmembrane transport"/>
    <property type="evidence" value="ECO:0007669"/>
    <property type="project" value="InterPro"/>
</dbReference>
<dbReference type="PROSITE" id="PS50928">
    <property type="entry name" value="ABC_TM1"/>
    <property type="match status" value="1"/>
</dbReference>
<dbReference type="GO" id="GO:0016020">
    <property type="term" value="C:membrane"/>
    <property type="evidence" value="ECO:0007669"/>
    <property type="project" value="UniProtKB-SubCell"/>
</dbReference>
<evidence type="ECO:0000256" key="4">
    <source>
        <dbReference type="ARBA" id="ARBA00023136"/>
    </source>
</evidence>
<reference evidence="7" key="1">
    <citation type="submission" date="2019-08" db="EMBL/GenBank/DDBJ databases">
        <authorList>
            <person name="Kucharzyk K."/>
            <person name="Murdoch R.W."/>
            <person name="Higgins S."/>
            <person name="Loffler F."/>
        </authorList>
    </citation>
    <scope>NUCLEOTIDE SEQUENCE</scope>
</reference>
<evidence type="ECO:0000256" key="1">
    <source>
        <dbReference type="ARBA" id="ARBA00004141"/>
    </source>
</evidence>
<dbReference type="EMBL" id="VSSQ01025111">
    <property type="protein sequence ID" value="MPM73030.1"/>
    <property type="molecule type" value="Genomic_DNA"/>
</dbReference>
<dbReference type="InterPro" id="IPR035906">
    <property type="entry name" value="MetI-like_sf"/>
</dbReference>
<accession>A0A645C5I8</accession>
<name>A0A645C5I8_9ZZZZ</name>
<keyword evidence="3 5" id="KW-1133">Transmembrane helix</keyword>
<evidence type="ECO:0000256" key="2">
    <source>
        <dbReference type="ARBA" id="ARBA00022692"/>
    </source>
</evidence>
<proteinExistence type="predicted"/>
<evidence type="ECO:0000259" key="6">
    <source>
        <dbReference type="PROSITE" id="PS50928"/>
    </source>
</evidence>
<protein>
    <recommendedName>
        <fullName evidence="6">ABC transmembrane type-1 domain-containing protein</fullName>
    </recommendedName>
</protein>
<evidence type="ECO:0000313" key="7">
    <source>
        <dbReference type="EMBL" id="MPM73030.1"/>
    </source>
</evidence>
<organism evidence="7">
    <name type="scientific">bioreactor metagenome</name>
    <dbReference type="NCBI Taxonomy" id="1076179"/>
    <lineage>
        <taxon>unclassified sequences</taxon>
        <taxon>metagenomes</taxon>
        <taxon>ecological metagenomes</taxon>
    </lineage>
</organism>
<gene>
    <name evidence="7" type="ORF">SDC9_120006</name>
</gene>
<feature type="domain" description="ABC transmembrane type-1" evidence="6">
    <location>
        <begin position="1"/>
        <end position="84"/>
    </location>
</feature>
<comment type="subcellular location">
    <subcellularLocation>
        <location evidence="1">Membrane</location>
        <topology evidence="1">Multi-pass membrane protein</topology>
    </subcellularLocation>
</comment>
<keyword evidence="4 5" id="KW-0472">Membrane</keyword>
<feature type="transmembrane region" description="Helical" evidence="5">
    <location>
        <begin position="63"/>
        <end position="86"/>
    </location>
</feature>
<dbReference type="AlphaFoldDB" id="A0A645C5I8"/>